<dbReference type="RefSeq" id="WP_310014479.1">
    <property type="nucleotide sequence ID" value="NZ_JAVDQT010000006.1"/>
</dbReference>
<keyword evidence="1" id="KW-0472">Membrane</keyword>
<gene>
    <name evidence="2" type="ORF">J2782_003305</name>
</gene>
<evidence type="ECO:0000256" key="1">
    <source>
        <dbReference type="SAM" id="Phobius"/>
    </source>
</evidence>
<proteinExistence type="predicted"/>
<dbReference type="Proteomes" id="UP001184614">
    <property type="component" value="Unassembled WGS sequence"/>
</dbReference>
<feature type="transmembrane region" description="Helical" evidence="1">
    <location>
        <begin position="61"/>
        <end position="80"/>
    </location>
</feature>
<keyword evidence="1" id="KW-0812">Transmembrane</keyword>
<name>A0ABU1MBY5_9HYPH</name>
<keyword evidence="1" id="KW-1133">Transmembrane helix</keyword>
<sequence length="83" mass="9337">MSAMEHNLTGTVPRVTKLWQCQSGIAGARTDEKWKNVDKRFDDDLDQKIEKVSSILSKNRWLVISGLIMAFVAFLIEGGLKSL</sequence>
<dbReference type="EMBL" id="JAVDQT010000006">
    <property type="protein sequence ID" value="MDR6433559.1"/>
    <property type="molecule type" value="Genomic_DNA"/>
</dbReference>
<protein>
    <submittedName>
        <fullName evidence="2">Uncharacterized protein</fullName>
    </submittedName>
</protein>
<accession>A0ABU1MBY5</accession>
<reference evidence="2 3" key="1">
    <citation type="submission" date="2023-07" db="EMBL/GenBank/DDBJ databases">
        <title>Sorghum-associated microbial communities from plants grown in Nebraska, USA.</title>
        <authorList>
            <person name="Schachtman D."/>
        </authorList>
    </citation>
    <scope>NUCLEOTIDE SEQUENCE [LARGE SCALE GENOMIC DNA]</scope>
    <source>
        <strain evidence="2 3">DS1730</strain>
    </source>
</reference>
<comment type="caution">
    <text evidence="2">The sequence shown here is derived from an EMBL/GenBank/DDBJ whole genome shotgun (WGS) entry which is preliminary data.</text>
</comment>
<organism evidence="2 3">
    <name type="scientific">Brucella pseudogrignonensis</name>
    <dbReference type="NCBI Taxonomy" id="419475"/>
    <lineage>
        <taxon>Bacteria</taxon>
        <taxon>Pseudomonadati</taxon>
        <taxon>Pseudomonadota</taxon>
        <taxon>Alphaproteobacteria</taxon>
        <taxon>Hyphomicrobiales</taxon>
        <taxon>Brucellaceae</taxon>
        <taxon>Brucella/Ochrobactrum group</taxon>
        <taxon>Brucella</taxon>
    </lineage>
</organism>
<evidence type="ECO:0000313" key="3">
    <source>
        <dbReference type="Proteomes" id="UP001184614"/>
    </source>
</evidence>
<evidence type="ECO:0000313" key="2">
    <source>
        <dbReference type="EMBL" id="MDR6433559.1"/>
    </source>
</evidence>
<keyword evidence="3" id="KW-1185">Reference proteome</keyword>